<dbReference type="GO" id="GO:0005911">
    <property type="term" value="C:cell-cell junction"/>
    <property type="evidence" value="ECO:0007669"/>
    <property type="project" value="TreeGrafter"/>
</dbReference>
<feature type="region of interest" description="Disordered" evidence="1">
    <location>
        <begin position="219"/>
        <end position="344"/>
    </location>
</feature>
<dbReference type="SUPFAM" id="SSF49879">
    <property type="entry name" value="SMAD/FHA domain"/>
    <property type="match status" value="1"/>
</dbReference>
<dbReference type="CDD" id="cd17116">
    <property type="entry name" value="RA_Radil_like"/>
    <property type="match status" value="1"/>
</dbReference>
<sequence length="1225" mass="134551">MTSEERVLGTSKATVVSPVSLRKLSFGKLGRKQSNGSVHRASSCSSNSGSRPEAESTGHHRQPAKSRIRQHRHRLSAVFSRSVSTLGRGEGMASGTTVTGEENLVADDPAELSNHVTAPGILKIFGNEICEGANYKSVLATTHSSARELVKEALERYCLSKTDADSYVLCDVIGCIGDHQWRTECLRVVSDNEKPLLLQSLWKPREGYARRFEIQKRASVEERTSKEKDTVTAGLNAQARKLQKTRSRGKSVFLDMMRHRSQTDSGQALWRSRSEADIVAEEPESPDGSPDSPSSPCEFEVDPGESSPSASRGAGAGAEEAYKAAHCPSHEREETESSDDNGTQYFIHPPFDFPYFLLLQGYSARQDFIIYPINGESTVFGHSANAAVGEKESTAADFSLWAPDIAPQHCGIHRLQPDSSPPGKENGKGPCTTSVKPFQGAVVKRNGVSVTQEASLRNGDLLGLGEYYLFMFKDPTTAEGLLPYSELISAQMPESPLAEPLCTTCVSSRTIPSRRPREKADDLLPCLKGFEGQELSLVYDSEHEESVLREVFSVVPGRDGEPKLTPALLLCLCLQRSATHFSTASLRKLLLRIASEVQTTVWQCAKELAAVQPEMASASSQDPEELQPLTIDKLVPGLQPLVLWMANSIELLHFIQQEVPLLLHGLISDEEEDYREEDEEEEHIALLEMRLSAVRPASEEAMTVLEEVIMFTFQQCVYYLTKVLYPLLSSVLDSHPFSESGQLLVPEDLSSLLTILQRALQLVKDFQVHWEIGSQLLAYLFFFINAFLFNLLMERGSGGTFYQWSRGVQIRANLDLVMDWAHGVELGELALGCLSKLSTAVNLLATPKEHLLQDTWSSLRNEFAQLNPAQLHHLLREYSPGRAGPIAWTPCTAEAQAAFRTVDILESLDNHPPLVLPCSGFVLELRSPVRDAELTEQAKRLQEVINRLPPGGVEMNPGTTQDSVVPMEAKVTKMESLPMAQLEVGQVERVAPHHDGGDLSPGPVRSTEPGSCKAPLNQKLMSPEVQNAEPQNLSRRHRSSRGLALDPGPCSLTPPTTPQSLRLSETEAKADHHEENDLQHRNASHNHSSAGTHLKDTVFPSAETVKMVAAEEEEEEDEDEDEDEVFAVELRRGVCGLGLALVNGTETPLEVDGIYIRSILPGSPAAQSQSLCPGDRILAVNGVNLVGMDYHGGRDLIRQSGEKARLLVARSTWSGRSRGPNHCIS</sequence>
<dbReference type="PANTHER" id="PTHR16027">
    <property type="entry name" value="DILUTE DOMAIN-CONTAINING PROTEIN YPR089W"/>
    <property type="match status" value="1"/>
</dbReference>
<evidence type="ECO:0000313" key="6">
    <source>
        <dbReference type="Proteomes" id="UP000823561"/>
    </source>
</evidence>
<feature type="compositionally biased region" description="Basic and acidic residues" evidence="1">
    <location>
        <begin position="320"/>
        <end position="335"/>
    </location>
</feature>
<comment type="caution">
    <text evidence="5">The sequence shown here is derived from an EMBL/GenBank/DDBJ whole genome shotgun (WGS) entry which is preliminary data.</text>
</comment>
<dbReference type="CDD" id="cd06690">
    <property type="entry name" value="PDZ_Radil-like"/>
    <property type="match status" value="1"/>
</dbReference>
<dbReference type="Pfam" id="PF00595">
    <property type="entry name" value="PDZ"/>
    <property type="match status" value="1"/>
</dbReference>
<dbReference type="InterPro" id="IPR001478">
    <property type="entry name" value="PDZ"/>
</dbReference>
<reference evidence="5" key="1">
    <citation type="submission" date="2020-10" db="EMBL/GenBank/DDBJ databases">
        <title>Chromosome-scale genome assembly of the Allis shad, Alosa alosa.</title>
        <authorList>
            <person name="Margot Z."/>
            <person name="Christophe K."/>
            <person name="Cabau C."/>
            <person name="Louis A."/>
            <person name="Berthelot C."/>
            <person name="Parey E."/>
            <person name="Roest Crollius H."/>
            <person name="Montfort J."/>
            <person name="Robinson-Rechavi M."/>
            <person name="Bucao C."/>
            <person name="Bouchez O."/>
            <person name="Gislard M."/>
            <person name="Lluch J."/>
            <person name="Milhes M."/>
            <person name="Lampietro C."/>
            <person name="Lopez Roques C."/>
            <person name="Donnadieu C."/>
            <person name="Braasch I."/>
            <person name="Desvignes T."/>
            <person name="Postlethwait J."/>
            <person name="Bobe J."/>
            <person name="Guiguen Y."/>
        </authorList>
    </citation>
    <scope>NUCLEOTIDE SEQUENCE</scope>
    <source>
        <strain evidence="5">M-15738</strain>
        <tissue evidence="5">Blood</tissue>
    </source>
</reference>
<evidence type="ECO:0000259" key="4">
    <source>
        <dbReference type="PROSITE" id="PS51126"/>
    </source>
</evidence>
<dbReference type="SMART" id="SM00228">
    <property type="entry name" value="PDZ"/>
    <property type="match status" value="1"/>
</dbReference>
<evidence type="ECO:0008006" key="7">
    <source>
        <dbReference type="Google" id="ProtNLM"/>
    </source>
</evidence>
<dbReference type="SUPFAM" id="SSF50156">
    <property type="entry name" value="PDZ domain-like"/>
    <property type="match status" value="1"/>
</dbReference>
<feature type="domain" description="Dilute" evidence="4">
    <location>
        <begin position="632"/>
        <end position="911"/>
    </location>
</feature>
<dbReference type="InterPro" id="IPR036034">
    <property type="entry name" value="PDZ_sf"/>
</dbReference>
<dbReference type="InterPro" id="IPR008984">
    <property type="entry name" value="SMAD_FHA_dom_sf"/>
</dbReference>
<dbReference type="InterPro" id="IPR037983">
    <property type="entry name" value="CBD_Rasip1/Radil"/>
</dbReference>
<dbReference type="AlphaFoldDB" id="A0AAV6FIK8"/>
<evidence type="ECO:0000259" key="3">
    <source>
        <dbReference type="PROSITE" id="PS50200"/>
    </source>
</evidence>
<feature type="compositionally biased region" description="Low complexity" evidence="1">
    <location>
        <begin position="286"/>
        <end position="296"/>
    </location>
</feature>
<dbReference type="GO" id="GO:0001525">
    <property type="term" value="P:angiogenesis"/>
    <property type="evidence" value="ECO:0007669"/>
    <property type="project" value="TreeGrafter"/>
</dbReference>
<dbReference type="InterPro" id="IPR029071">
    <property type="entry name" value="Ubiquitin-like_domsf"/>
</dbReference>
<feature type="compositionally biased region" description="Polar residues" evidence="1">
    <location>
        <begin position="1024"/>
        <end position="1033"/>
    </location>
</feature>
<dbReference type="GO" id="GO:0007165">
    <property type="term" value="P:signal transduction"/>
    <property type="evidence" value="ECO:0007669"/>
    <property type="project" value="InterPro"/>
</dbReference>
<dbReference type="Gene3D" id="2.30.42.10">
    <property type="match status" value="1"/>
</dbReference>
<dbReference type="Proteomes" id="UP000823561">
    <property type="component" value="Chromosome 22"/>
</dbReference>
<keyword evidence="6" id="KW-1185">Reference proteome</keyword>
<dbReference type="Gene3D" id="2.60.200.20">
    <property type="match status" value="1"/>
</dbReference>
<feature type="region of interest" description="Disordered" evidence="1">
    <location>
        <begin position="991"/>
        <end position="1098"/>
    </location>
</feature>
<dbReference type="PROSITE" id="PS50106">
    <property type="entry name" value="PDZ"/>
    <property type="match status" value="1"/>
</dbReference>
<dbReference type="SMART" id="SM00314">
    <property type="entry name" value="RA"/>
    <property type="match status" value="1"/>
</dbReference>
<dbReference type="Pfam" id="PF00788">
    <property type="entry name" value="RA"/>
    <property type="match status" value="1"/>
</dbReference>
<dbReference type="GO" id="GO:0051020">
    <property type="term" value="F:GTPase binding"/>
    <property type="evidence" value="ECO:0007669"/>
    <property type="project" value="TreeGrafter"/>
</dbReference>
<dbReference type="Gene3D" id="3.10.20.90">
    <property type="entry name" value="Phosphatidylinositol 3-kinase Catalytic Subunit, Chain A, domain 1"/>
    <property type="match status" value="1"/>
</dbReference>
<dbReference type="GO" id="GO:0035024">
    <property type="term" value="P:negative regulation of Rho protein signal transduction"/>
    <property type="evidence" value="ECO:0007669"/>
    <property type="project" value="TreeGrafter"/>
</dbReference>
<evidence type="ECO:0000259" key="2">
    <source>
        <dbReference type="PROSITE" id="PS50106"/>
    </source>
</evidence>
<name>A0AAV6FIK8_9TELE</name>
<dbReference type="InterPro" id="IPR000159">
    <property type="entry name" value="RA_dom"/>
</dbReference>
<protein>
    <recommendedName>
        <fullName evidence="7">Ras-associating and dilute domain-containing protein-like</fullName>
    </recommendedName>
</protein>
<feature type="compositionally biased region" description="Basic residues" evidence="1">
    <location>
        <begin position="59"/>
        <end position="72"/>
    </location>
</feature>
<feature type="compositionally biased region" description="Basic and acidic residues" evidence="1">
    <location>
        <begin position="219"/>
        <end position="230"/>
    </location>
</feature>
<dbReference type="InterPro" id="IPR002710">
    <property type="entry name" value="Dilute_dom"/>
</dbReference>
<feature type="compositionally biased region" description="Low complexity" evidence="1">
    <location>
        <begin position="304"/>
        <end position="319"/>
    </location>
</feature>
<dbReference type="SMART" id="SM01132">
    <property type="entry name" value="DIL"/>
    <property type="match status" value="1"/>
</dbReference>
<dbReference type="Pfam" id="PF01843">
    <property type="entry name" value="DIL"/>
    <property type="match status" value="1"/>
</dbReference>
<organism evidence="5 6">
    <name type="scientific">Alosa alosa</name>
    <name type="common">allis shad</name>
    <dbReference type="NCBI Taxonomy" id="278164"/>
    <lineage>
        <taxon>Eukaryota</taxon>
        <taxon>Metazoa</taxon>
        <taxon>Chordata</taxon>
        <taxon>Craniata</taxon>
        <taxon>Vertebrata</taxon>
        <taxon>Euteleostomi</taxon>
        <taxon>Actinopterygii</taxon>
        <taxon>Neopterygii</taxon>
        <taxon>Teleostei</taxon>
        <taxon>Clupei</taxon>
        <taxon>Clupeiformes</taxon>
        <taxon>Clupeoidei</taxon>
        <taxon>Clupeidae</taxon>
        <taxon>Alosa</taxon>
    </lineage>
</organism>
<dbReference type="PROSITE" id="PS50200">
    <property type="entry name" value="RA"/>
    <property type="match status" value="1"/>
</dbReference>
<gene>
    <name evidence="5" type="ORF">AALO_G00277320</name>
</gene>
<dbReference type="PROSITE" id="PS51126">
    <property type="entry name" value="DILUTE"/>
    <property type="match status" value="1"/>
</dbReference>
<feature type="compositionally biased region" description="Basic and acidic residues" evidence="1">
    <location>
        <begin position="1064"/>
        <end position="1080"/>
    </location>
</feature>
<feature type="domain" description="Ras-associating" evidence="3">
    <location>
        <begin position="118"/>
        <end position="219"/>
    </location>
</feature>
<dbReference type="PANTHER" id="PTHR16027:SF4">
    <property type="entry name" value="RAS-INTERACTING PROTEIN 1"/>
    <property type="match status" value="1"/>
</dbReference>
<dbReference type="EMBL" id="JADWDJ010000022">
    <property type="protein sequence ID" value="KAG5262649.1"/>
    <property type="molecule type" value="Genomic_DNA"/>
</dbReference>
<feature type="domain" description="PDZ" evidence="2">
    <location>
        <begin position="1127"/>
        <end position="1212"/>
    </location>
</feature>
<feature type="region of interest" description="Disordered" evidence="1">
    <location>
        <begin position="26"/>
        <end position="72"/>
    </location>
</feature>
<evidence type="ECO:0000256" key="1">
    <source>
        <dbReference type="SAM" id="MobiDB-lite"/>
    </source>
</evidence>
<accession>A0AAV6FIK8</accession>
<proteinExistence type="predicted"/>
<evidence type="ECO:0000313" key="5">
    <source>
        <dbReference type="EMBL" id="KAG5262649.1"/>
    </source>
</evidence>
<dbReference type="SUPFAM" id="SSF54236">
    <property type="entry name" value="Ubiquitin-like"/>
    <property type="match status" value="1"/>
</dbReference>
<dbReference type="CDD" id="cd15472">
    <property type="entry name" value="Myo5p-like_CBD_Rasip1"/>
    <property type="match status" value="1"/>
</dbReference>
<dbReference type="InterPro" id="IPR052072">
    <property type="entry name" value="Vascular_dev_regulator"/>
</dbReference>